<feature type="transmembrane region" description="Helical" evidence="1">
    <location>
        <begin position="27"/>
        <end position="48"/>
    </location>
</feature>
<organism evidence="2 3">
    <name type="scientific">Nocardiopsis composta</name>
    <dbReference type="NCBI Taxonomy" id="157465"/>
    <lineage>
        <taxon>Bacteria</taxon>
        <taxon>Bacillati</taxon>
        <taxon>Actinomycetota</taxon>
        <taxon>Actinomycetes</taxon>
        <taxon>Streptosporangiales</taxon>
        <taxon>Nocardiopsidaceae</taxon>
        <taxon>Nocardiopsis</taxon>
    </lineage>
</organism>
<accession>A0A7W8QQW4</accession>
<keyword evidence="3" id="KW-1185">Reference proteome</keyword>
<keyword evidence="1" id="KW-0472">Membrane</keyword>
<evidence type="ECO:0000313" key="3">
    <source>
        <dbReference type="Proteomes" id="UP000572635"/>
    </source>
</evidence>
<keyword evidence="1" id="KW-0812">Transmembrane</keyword>
<evidence type="ECO:0000256" key="1">
    <source>
        <dbReference type="SAM" id="Phobius"/>
    </source>
</evidence>
<sequence length="143" mass="14168">MSASSTSPETTGAGPAQLAVGIAAYTLLFLAALGTGVVGGVYAGWLAWLWMTGSVGRALALITLAVVLAGLYAAVRGLYRATGGPLGPLLCTIGWILAQMVLVGVGANGDVVFSGAGINYLYLFGGVAAVMFGLLSTTRAAAG</sequence>
<proteinExistence type="predicted"/>
<protein>
    <submittedName>
        <fullName evidence="2">Uncharacterized protein</fullName>
    </submittedName>
</protein>
<dbReference type="RefSeq" id="WP_184395701.1">
    <property type="nucleotide sequence ID" value="NZ_BAAAJD010000074.1"/>
</dbReference>
<feature type="transmembrane region" description="Helical" evidence="1">
    <location>
        <begin position="54"/>
        <end position="74"/>
    </location>
</feature>
<feature type="transmembrane region" description="Helical" evidence="1">
    <location>
        <begin position="86"/>
        <end position="108"/>
    </location>
</feature>
<feature type="transmembrane region" description="Helical" evidence="1">
    <location>
        <begin position="120"/>
        <end position="142"/>
    </location>
</feature>
<comment type="caution">
    <text evidence="2">The sequence shown here is derived from an EMBL/GenBank/DDBJ whole genome shotgun (WGS) entry which is preliminary data.</text>
</comment>
<dbReference type="Proteomes" id="UP000572635">
    <property type="component" value="Unassembled WGS sequence"/>
</dbReference>
<keyword evidence="1" id="KW-1133">Transmembrane helix</keyword>
<dbReference type="EMBL" id="JACHDB010000001">
    <property type="protein sequence ID" value="MBB5434761.1"/>
    <property type="molecule type" value="Genomic_DNA"/>
</dbReference>
<name>A0A7W8QQW4_9ACTN</name>
<dbReference type="AlphaFoldDB" id="A0A7W8QQW4"/>
<evidence type="ECO:0000313" key="2">
    <source>
        <dbReference type="EMBL" id="MBB5434761.1"/>
    </source>
</evidence>
<gene>
    <name evidence="2" type="ORF">HDA36_004845</name>
</gene>
<reference evidence="2 3" key="1">
    <citation type="submission" date="2020-08" db="EMBL/GenBank/DDBJ databases">
        <title>Sequencing the genomes of 1000 actinobacteria strains.</title>
        <authorList>
            <person name="Klenk H.-P."/>
        </authorList>
    </citation>
    <scope>NUCLEOTIDE SEQUENCE [LARGE SCALE GENOMIC DNA]</scope>
    <source>
        <strain evidence="2 3">DSM 44551</strain>
    </source>
</reference>